<dbReference type="InterPro" id="IPR036926">
    <property type="entry name" value="Thymidate_synth/dCMP_Mease_sf"/>
</dbReference>
<dbReference type="SUPFAM" id="SSF55831">
    <property type="entry name" value="Thymidylate synthase/dCMP hydroxymethylase"/>
    <property type="match status" value="1"/>
</dbReference>
<evidence type="ECO:0000313" key="6">
    <source>
        <dbReference type="Proteomes" id="UP000471560"/>
    </source>
</evidence>
<dbReference type="AlphaFoldDB" id="A0A6P0B163"/>
<keyword evidence="3" id="KW-0808">Transferase</keyword>
<dbReference type="PANTHER" id="PTHR11548:SF9">
    <property type="entry name" value="THYMIDYLATE SYNTHASE"/>
    <property type="match status" value="1"/>
</dbReference>
<dbReference type="Pfam" id="PF00303">
    <property type="entry name" value="Thymidylat_synt"/>
    <property type="match status" value="1"/>
</dbReference>
<sequence>MEAVYEGIDDALIHIYKTLLATGGANGGTRGGMIEMLGVFFRLTNPRARISRSQDRGKPFSALGELLWYLKGTDRLDFIEPYIPPYAKDAENGALRGAYGPRLFSMRNEIDQLGNVIKLLETNSTSKRAVIQLFDASDIEKHYKEIPCTSTMQFFNRNGHLHLSVTMRSNDAYKGLPHDVFCFTMLQEMLARRLGCEVGEYLHYVGSMHVYDDCLQPMRDYIEEGWQKTVVMPPMSKGNPFDLVEKLLDIEVKVRAGQHVAADETFDDPYWADIVRLLQVFWATRADSSIPQETVEALGKQFASDVFPTFLDRRIKIRERAAAKDMHPEKK</sequence>
<protein>
    <recommendedName>
        <fullName evidence="1">thymidylate synthase</fullName>
        <ecNumber evidence="1">2.1.1.45</ecNumber>
    </recommendedName>
</protein>
<dbReference type="PRINTS" id="PR00108">
    <property type="entry name" value="THYMDSNTHASE"/>
</dbReference>
<dbReference type="InterPro" id="IPR023451">
    <property type="entry name" value="Thymidate_synth/dCMP_Mease_dom"/>
</dbReference>
<feature type="domain" description="Thymidylate synthase/dCMP hydroxymethylase" evidence="4">
    <location>
        <begin position="61"/>
        <end position="224"/>
    </location>
</feature>
<keyword evidence="2" id="KW-0489">Methyltransferase</keyword>
<dbReference type="GO" id="GO:0005829">
    <property type="term" value="C:cytosol"/>
    <property type="evidence" value="ECO:0007669"/>
    <property type="project" value="TreeGrafter"/>
</dbReference>
<dbReference type="GO" id="GO:0006231">
    <property type="term" value="P:dTMP biosynthetic process"/>
    <property type="evidence" value="ECO:0007669"/>
    <property type="project" value="InterPro"/>
</dbReference>
<organism evidence="5 6">
    <name type="scientific">Rhizobium leguminosarum</name>
    <dbReference type="NCBI Taxonomy" id="384"/>
    <lineage>
        <taxon>Bacteria</taxon>
        <taxon>Pseudomonadati</taxon>
        <taxon>Pseudomonadota</taxon>
        <taxon>Alphaproteobacteria</taxon>
        <taxon>Hyphomicrobiales</taxon>
        <taxon>Rhizobiaceae</taxon>
        <taxon>Rhizobium/Agrobacterium group</taxon>
        <taxon>Rhizobium</taxon>
    </lineage>
</organism>
<evidence type="ECO:0000256" key="3">
    <source>
        <dbReference type="ARBA" id="ARBA00022679"/>
    </source>
</evidence>
<evidence type="ECO:0000313" key="5">
    <source>
        <dbReference type="EMBL" id="NEI33620.1"/>
    </source>
</evidence>
<accession>A0A6P0B163</accession>
<evidence type="ECO:0000259" key="4">
    <source>
        <dbReference type="Pfam" id="PF00303"/>
    </source>
</evidence>
<dbReference type="InterPro" id="IPR000398">
    <property type="entry name" value="Thymidylate_synthase"/>
</dbReference>
<dbReference type="Gene3D" id="3.30.572.10">
    <property type="entry name" value="Thymidylate synthase/dCMP hydroxymethylase domain"/>
    <property type="match status" value="1"/>
</dbReference>
<dbReference type="GO" id="GO:0032259">
    <property type="term" value="P:methylation"/>
    <property type="evidence" value="ECO:0007669"/>
    <property type="project" value="UniProtKB-KW"/>
</dbReference>
<gene>
    <name evidence="5" type="ORF">GR204_06345</name>
</gene>
<evidence type="ECO:0000256" key="2">
    <source>
        <dbReference type="ARBA" id="ARBA00022603"/>
    </source>
</evidence>
<comment type="caution">
    <text evidence="5">The sequence shown here is derived from an EMBL/GenBank/DDBJ whole genome shotgun (WGS) entry which is preliminary data.</text>
</comment>
<reference evidence="5 6" key="1">
    <citation type="submission" date="2019-12" db="EMBL/GenBank/DDBJ databases">
        <title>Rhizobium genotypes associated with high levels of biological nitrogen fixation by grain legumes in a temperate-maritime cropping system.</title>
        <authorList>
            <person name="Maluk M."/>
            <person name="Francesc Ferrando Molina F."/>
            <person name="Lopez Del Egido L."/>
            <person name="Lafos M."/>
            <person name="Langarica-Fuentes A."/>
            <person name="Gebre Yohannes G."/>
            <person name="Young M.W."/>
            <person name="Martin P."/>
            <person name="Gantlett R."/>
            <person name="Kenicer G."/>
            <person name="Hawes C."/>
            <person name="Begg G.S."/>
            <person name="Quilliam R.S."/>
            <person name="Squire G.R."/>
            <person name="Poole P.S."/>
            <person name="Young P.W."/>
            <person name="Iannetta P.M."/>
            <person name="James E.K."/>
        </authorList>
    </citation>
    <scope>NUCLEOTIDE SEQUENCE [LARGE SCALE GENOMIC DNA]</scope>
    <source>
        <strain evidence="5 6">JHI1096</strain>
    </source>
</reference>
<proteinExistence type="predicted"/>
<dbReference type="RefSeq" id="WP_164576049.1">
    <property type="nucleotide sequence ID" value="NZ_WUEZ01000005.1"/>
</dbReference>
<evidence type="ECO:0000256" key="1">
    <source>
        <dbReference type="ARBA" id="ARBA00011947"/>
    </source>
</evidence>
<dbReference type="GO" id="GO:0004799">
    <property type="term" value="F:thymidylate synthase activity"/>
    <property type="evidence" value="ECO:0007669"/>
    <property type="project" value="UniProtKB-EC"/>
</dbReference>
<dbReference type="EMBL" id="WUEZ01000005">
    <property type="protein sequence ID" value="NEI33620.1"/>
    <property type="molecule type" value="Genomic_DNA"/>
</dbReference>
<dbReference type="CDD" id="cd00351">
    <property type="entry name" value="TS_Pyrimidine_HMase"/>
    <property type="match status" value="1"/>
</dbReference>
<dbReference type="EC" id="2.1.1.45" evidence="1"/>
<dbReference type="Proteomes" id="UP000471560">
    <property type="component" value="Unassembled WGS sequence"/>
</dbReference>
<dbReference type="InterPro" id="IPR045097">
    <property type="entry name" value="Thymidate_synth/dCMP_Mease"/>
</dbReference>
<name>A0A6P0B163_RHILE</name>
<dbReference type="PANTHER" id="PTHR11548">
    <property type="entry name" value="THYMIDYLATE SYNTHASE 1"/>
    <property type="match status" value="1"/>
</dbReference>